<gene>
    <name evidence="2" type="ORF">JYU34_017900</name>
</gene>
<accession>A0ABQ7PZ96</accession>
<reference evidence="2 3" key="1">
    <citation type="submission" date="2021-06" db="EMBL/GenBank/DDBJ databases">
        <title>A haploid diamondback moth (Plutella xylostella L.) genome assembly resolves 31 chromosomes and identifies a diamide resistance mutation.</title>
        <authorList>
            <person name="Ward C.M."/>
            <person name="Perry K.D."/>
            <person name="Baker G."/>
            <person name="Powis K."/>
            <person name="Heckel D.G."/>
            <person name="Baxter S.W."/>
        </authorList>
    </citation>
    <scope>NUCLEOTIDE SEQUENCE [LARGE SCALE GENOMIC DNA]</scope>
    <source>
        <strain evidence="2 3">LV</strain>
        <tissue evidence="2">Single pupa</tissue>
    </source>
</reference>
<evidence type="ECO:0000313" key="2">
    <source>
        <dbReference type="EMBL" id="KAG7298301.1"/>
    </source>
</evidence>
<feature type="compositionally biased region" description="Basic and acidic residues" evidence="1">
    <location>
        <begin position="149"/>
        <end position="175"/>
    </location>
</feature>
<name>A0ABQ7PZ96_PLUXY</name>
<dbReference type="Proteomes" id="UP000823941">
    <property type="component" value="Chromosome 24"/>
</dbReference>
<proteinExistence type="predicted"/>
<evidence type="ECO:0000313" key="3">
    <source>
        <dbReference type="Proteomes" id="UP000823941"/>
    </source>
</evidence>
<sequence>MSYPSQVKSKYPACDHIKRPVRDATATKEIIKSIEENFRTLPTFEKGLFDYTTKKHYSLERNEFLKCRWNEYKKGLSERKFTPFQFVDVRDYHFHNSRTQYKPEESQYRKSDHRFTLRTGPGVDRIGQVPIPNELTMKRGLVSNNSNASKDKSNGDEANKEEKRESLDTHTSDNEAPKFYFHCTCTK</sequence>
<protein>
    <submittedName>
        <fullName evidence="2">Uncharacterized protein</fullName>
    </submittedName>
</protein>
<keyword evidence="3" id="KW-1185">Reference proteome</keyword>
<feature type="region of interest" description="Disordered" evidence="1">
    <location>
        <begin position="119"/>
        <end position="175"/>
    </location>
</feature>
<dbReference type="EMBL" id="JAHIBW010000024">
    <property type="protein sequence ID" value="KAG7298301.1"/>
    <property type="molecule type" value="Genomic_DNA"/>
</dbReference>
<organism evidence="2 3">
    <name type="scientific">Plutella xylostella</name>
    <name type="common">Diamondback moth</name>
    <name type="synonym">Plutella maculipennis</name>
    <dbReference type="NCBI Taxonomy" id="51655"/>
    <lineage>
        <taxon>Eukaryota</taxon>
        <taxon>Metazoa</taxon>
        <taxon>Ecdysozoa</taxon>
        <taxon>Arthropoda</taxon>
        <taxon>Hexapoda</taxon>
        <taxon>Insecta</taxon>
        <taxon>Pterygota</taxon>
        <taxon>Neoptera</taxon>
        <taxon>Endopterygota</taxon>
        <taxon>Lepidoptera</taxon>
        <taxon>Glossata</taxon>
        <taxon>Ditrysia</taxon>
        <taxon>Yponomeutoidea</taxon>
        <taxon>Plutellidae</taxon>
        <taxon>Plutella</taxon>
    </lineage>
</organism>
<comment type="caution">
    <text evidence="2">The sequence shown here is derived from an EMBL/GenBank/DDBJ whole genome shotgun (WGS) entry which is preliminary data.</text>
</comment>
<evidence type="ECO:0000256" key="1">
    <source>
        <dbReference type="SAM" id="MobiDB-lite"/>
    </source>
</evidence>